<dbReference type="GO" id="GO:0003677">
    <property type="term" value="F:DNA binding"/>
    <property type="evidence" value="ECO:0007669"/>
    <property type="project" value="InterPro"/>
</dbReference>
<reference evidence="1" key="1">
    <citation type="submission" date="2019-08" db="EMBL/GenBank/DDBJ databases">
        <authorList>
            <person name="Kucharzyk K."/>
            <person name="Murdoch R.W."/>
            <person name="Higgins S."/>
            <person name="Loffler F."/>
        </authorList>
    </citation>
    <scope>NUCLEOTIDE SEQUENCE</scope>
</reference>
<dbReference type="EMBL" id="VSSQ01005849">
    <property type="protein sequence ID" value="MPM30658.1"/>
    <property type="molecule type" value="Genomic_DNA"/>
</dbReference>
<organism evidence="1">
    <name type="scientific">bioreactor metagenome</name>
    <dbReference type="NCBI Taxonomy" id="1076179"/>
    <lineage>
        <taxon>unclassified sequences</taxon>
        <taxon>metagenomes</taxon>
        <taxon>ecological metagenomes</taxon>
    </lineage>
</organism>
<proteinExistence type="predicted"/>
<gene>
    <name evidence="1" type="ORF">SDC9_77208</name>
</gene>
<comment type="caution">
    <text evidence="1">The sequence shown here is derived from an EMBL/GenBank/DDBJ whole genome shotgun (WGS) entry which is preliminary data.</text>
</comment>
<evidence type="ECO:0000313" key="1">
    <source>
        <dbReference type="EMBL" id="MPM30658.1"/>
    </source>
</evidence>
<accession>A0A644YRQ5</accession>
<dbReference type="InterPro" id="IPR010982">
    <property type="entry name" value="Lambda_DNA-bd_dom_sf"/>
</dbReference>
<sequence length="124" mass="14040">MESEFEDDARDFWNRIDDLRGKKKLTEIAEATGINYELMRVQRTRHRIPSLKICVMLANHLGSSVEFLATGKQSPGIYDKVLNAVYNNHLLYAIAEELLKYDSSKLRSLADLLGLANGKAQKNA</sequence>
<name>A0A644YRQ5_9ZZZZ</name>
<dbReference type="AlphaFoldDB" id="A0A644YRQ5"/>
<dbReference type="SUPFAM" id="SSF47413">
    <property type="entry name" value="lambda repressor-like DNA-binding domains"/>
    <property type="match status" value="1"/>
</dbReference>
<protein>
    <submittedName>
        <fullName evidence="1">Uncharacterized protein</fullName>
    </submittedName>
</protein>
<dbReference type="Gene3D" id="1.10.260.40">
    <property type="entry name" value="lambda repressor-like DNA-binding domains"/>
    <property type="match status" value="1"/>
</dbReference>